<accession>Q6EN60</accession>
<reference evidence="2" key="1">
    <citation type="submission" date="2002-09" db="EMBL/GenBank/DDBJ databases">
        <title>Oryza sativa nipponbare(GA3) genomic DNA, chromosome 9, PAC clone:P0453B09.</title>
        <authorList>
            <person name="Sasaki T."/>
            <person name="Matsumoto T."/>
            <person name="Hattori M."/>
            <person name="Sakaki Y."/>
            <person name="Katayose Y."/>
        </authorList>
    </citation>
    <scope>NUCLEOTIDE SEQUENCE</scope>
</reference>
<dbReference type="AlphaFoldDB" id="Q6EN60"/>
<dbReference type="EMBL" id="AP005705">
    <property type="protein sequence ID" value="BAD29175.1"/>
    <property type="molecule type" value="Genomic_DNA"/>
</dbReference>
<evidence type="ECO:0000313" key="2">
    <source>
        <dbReference type="EMBL" id="BAD29175.1"/>
    </source>
</evidence>
<sequence>MGQQSRRFLRIRHLLLPSRPSSSTSSSRGAPPGKRSHEEASGGRAGQSPSPSRTLAIAAIARAQQESSFTAKGHAKGIQGEGATAARRRRAKEKASPDLVSEAQQQEKAGGGIRALWSKADELRILEAMANHVNTHRSTLWDTCRLFPALASSLDKRDADLPDLADKVHKRKRCHWKGVFTVPPTASSSGSCCASDGTSVPLSSAARRAERERRRRASVGLREGVLKVKGRANLTVDAKDKLLLQLERRDAERAKTSSAAPPTRHVIAAPAVRPR</sequence>
<protein>
    <submittedName>
        <fullName evidence="3">Uncharacterized protein</fullName>
    </submittedName>
</protein>
<dbReference type="EMBL" id="AP006758">
    <property type="protein sequence ID" value="BAD29675.1"/>
    <property type="molecule type" value="Genomic_DNA"/>
</dbReference>
<dbReference type="Proteomes" id="UP000000763">
    <property type="component" value="Chromosome 9"/>
</dbReference>
<reference evidence="4" key="3">
    <citation type="journal article" date="2005" name="Nature">
        <title>The map-based sequence of the rice genome.</title>
        <authorList>
            <consortium name="International rice genome sequencing project (IRGSP)"/>
            <person name="Matsumoto T."/>
            <person name="Wu J."/>
            <person name="Kanamori H."/>
            <person name="Katayose Y."/>
            <person name="Fujisawa M."/>
            <person name="Namiki N."/>
            <person name="Mizuno H."/>
            <person name="Yamamoto K."/>
            <person name="Antonio B.A."/>
            <person name="Baba T."/>
            <person name="Sakata K."/>
            <person name="Nagamura Y."/>
            <person name="Aoki H."/>
            <person name="Arikawa K."/>
            <person name="Arita K."/>
            <person name="Bito T."/>
            <person name="Chiden Y."/>
            <person name="Fujitsuka N."/>
            <person name="Fukunaka R."/>
            <person name="Hamada M."/>
            <person name="Harada C."/>
            <person name="Hayashi A."/>
            <person name="Hijishita S."/>
            <person name="Honda M."/>
            <person name="Hosokawa S."/>
            <person name="Ichikawa Y."/>
            <person name="Idonuma A."/>
            <person name="Iijima M."/>
            <person name="Ikeda M."/>
            <person name="Ikeno M."/>
            <person name="Ito K."/>
            <person name="Ito S."/>
            <person name="Ito T."/>
            <person name="Ito Y."/>
            <person name="Ito Y."/>
            <person name="Iwabuchi A."/>
            <person name="Kamiya K."/>
            <person name="Karasawa W."/>
            <person name="Kurita K."/>
            <person name="Katagiri S."/>
            <person name="Kikuta A."/>
            <person name="Kobayashi H."/>
            <person name="Kobayashi N."/>
            <person name="Machita K."/>
            <person name="Maehara T."/>
            <person name="Masukawa M."/>
            <person name="Mizubayashi T."/>
            <person name="Mukai Y."/>
            <person name="Nagasaki H."/>
            <person name="Nagata Y."/>
            <person name="Naito S."/>
            <person name="Nakashima M."/>
            <person name="Nakama Y."/>
            <person name="Nakamichi Y."/>
            <person name="Nakamura M."/>
            <person name="Meguro A."/>
            <person name="Negishi M."/>
            <person name="Ohta I."/>
            <person name="Ohta T."/>
            <person name="Okamoto M."/>
            <person name="Ono N."/>
            <person name="Saji S."/>
            <person name="Sakaguchi M."/>
            <person name="Sakai K."/>
            <person name="Shibata M."/>
            <person name="Shimokawa T."/>
            <person name="Song J."/>
            <person name="Takazaki Y."/>
            <person name="Terasawa K."/>
            <person name="Tsugane M."/>
            <person name="Tsuji K."/>
            <person name="Ueda S."/>
            <person name="Waki K."/>
            <person name="Yamagata H."/>
            <person name="Yamamoto M."/>
            <person name="Yamamoto S."/>
            <person name="Yamane H."/>
            <person name="Yoshiki S."/>
            <person name="Yoshihara R."/>
            <person name="Yukawa K."/>
            <person name="Zhong H."/>
            <person name="Yano M."/>
            <person name="Yuan Q."/>
            <person name="Ouyang S."/>
            <person name="Liu J."/>
            <person name="Jones K.M."/>
            <person name="Gansberger K."/>
            <person name="Moffat K."/>
            <person name="Hill J."/>
            <person name="Bera J."/>
            <person name="Fadrosh D."/>
            <person name="Jin S."/>
            <person name="Johri S."/>
            <person name="Kim M."/>
            <person name="Overton L."/>
            <person name="Reardon M."/>
            <person name="Tsitrin T."/>
            <person name="Vuong H."/>
            <person name="Weaver B."/>
            <person name="Ciecko A."/>
            <person name="Tallon L."/>
            <person name="Jackson J."/>
            <person name="Pai G."/>
            <person name="Aken S.V."/>
            <person name="Utterback T."/>
            <person name="Reidmuller S."/>
            <person name="Feldblyum T."/>
            <person name="Hsiao J."/>
            <person name="Zismann V."/>
            <person name="Iobst S."/>
            <person name="de Vazeille A.R."/>
            <person name="Buell C.R."/>
            <person name="Ying K."/>
            <person name="Li Y."/>
            <person name="Lu T."/>
            <person name="Huang Y."/>
            <person name="Zhao Q."/>
            <person name="Feng Q."/>
            <person name="Zhang L."/>
            <person name="Zhu J."/>
            <person name="Weng Q."/>
            <person name="Mu J."/>
            <person name="Lu Y."/>
            <person name="Fan D."/>
            <person name="Liu Y."/>
            <person name="Guan J."/>
            <person name="Zhang Y."/>
            <person name="Yu S."/>
            <person name="Liu X."/>
            <person name="Zhang Y."/>
            <person name="Hong G."/>
            <person name="Han B."/>
            <person name="Choisne N."/>
            <person name="Demange N."/>
            <person name="Orjeda G."/>
            <person name="Samain S."/>
            <person name="Cattolico L."/>
            <person name="Pelletier E."/>
            <person name="Couloux A."/>
            <person name="Segurens B."/>
            <person name="Wincker P."/>
            <person name="D'Hont A."/>
            <person name="Scarpelli C."/>
            <person name="Weissenbach J."/>
            <person name="Salanoubat M."/>
            <person name="Quetier F."/>
            <person name="Yu Y."/>
            <person name="Kim H.R."/>
            <person name="Rambo T."/>
            <person name="Currie J."/>
            <person name="Collura K."/>
            <person name="Luo M."/>
            <person name="Yang T."/>
            <person name="Ammiraju J.S.S."/>
            <person name="Engler F."/>
            <person name="Soderlund C."/>
            <person name="Wing R.A."/>
            <person name="Palmer L.E."/>
            <person name="de la Bastide M."/>
            <person name="Spiegel L."/>
            <person name="Nascimento L."/>
            <person name="Zutavern T."/>
            <person name="O'Shaughnessy A."/>
            <person name="Dike S."/>
            <person name="Dedhia N."/>
            <person name="Preston R."/>
            <person name="Balija V."/>
            <person name="McCombie W.R."/>
            <person name="Chow T."/>
            <person name="Chen H."/>
            <person name="Chung M."/>
            <person name="Chen C."/>
            <person name="Shaw J."/>
            <person name="Wu H."/>
            <person name="Hsiao K."/>
            <person name="Chao Y."/>
            <person name="Chu M."/>
            <person name="Cheng C."/>
            <person name="Hour A."/>
            <person name="Lee P."/>
            <person name="Lin S."/>
            <person name="Lin Y."/>
            <person name="Liou J."/>
            <person name="Liu S."/>
            <person name="Hsing Y."/>
            <person name="Raghuvanshi S."/>
            <person name="Mohanty A."/>
            <person name="Bharti A.K."/>
            <person name="Gaur A."/>
            <person name="Gupta V."/>
            <person name="Kumar D."/>
            <person name="Ravi V."/>
            <person name="Vij S."/>
            <person name="Kapur A."/>
            <person name="Khurana P."/>
            <person name="Khurana P."/>
            <person name="Khurana J.P."/>
            <person name="Tyagi A.K."/>
            <person name="Gaikwad K."/>
            <person name="Singh A."/>
            <person name="Dalal V."/>
            <person name="Srivastava S."/>
            <person name="Dixit A."/>
            <person name="Pal A.K."/>
            <person name="Ghazi I.A."/>
            <person name="Yadav M."/>
            <person name="Pandit A."/>
            <person name="Bhargava A."/>
            <person name="Sureshbabu K."/>
            <person name="Batra K."/>
            <person name="Sharma T.R."/>
            <person name="Mohapatra T."/>
            <person name="Singh N.K."/>
            <person name="Messing J."/>
            <person name="Nelson A.B."/>
            <person name="Fuks G."/>
            <person name="Kavchok S."/>
            <person name="Keizer G."/>
            <person name="Linton E."/>
            <person name="Llaca V."/>
            <person name="Song R."/>
            <person name="Tanyolac B."/>
            <person name="Young S."/>
            <person name="Ho-Il K."/>
            <person name="Hahn J.H."/>
            <person name="Sangsakoo G."/>
            <person name="Vanavichit A."/>
            <person name="de Mattos Luiz.A.T."/>
            <person name="Zimmer P.D."/>
            <person name="Malone G."/>
            <person name="Dellagostin O."/>
            <person name="de Oliveira A.C."/>
            <person name="Bevan M."/>
            <person name="Bancroft I."/>
            <person name="Minx P."/>
            <person name="Cordum H."/>
            <person name="Wilson R."/>
            <person name="Cheng Z."/>
            <person name="Jin W."/>
            <person name="Jiang J."/>
            <person name="Leong S.A."/>
            <person name="Iwama H."/>
            <person name="Gojobori T."/>
            <person name="Itoh T."/>
            <person name="Niimura Y."/>
            <person name="Fujii Y."/>
            <person name="Habara T."/>
            <person name="Sakai H."/>
            <person name="Sato Y."/>
            <person name="Wilson G."/>
            <person name="Kumar K."/>
            <person name="McCouch S."/>
            <person name="Juretic N."/>
            <person name="Hoen D."/>
            <person name="Wright S."/>
            <person name="Bruskiewich R."/>
            <person name="Bureau T."/>
            <person name="Miyao A."/>
            <person name="Hirochika H."/>
            <person name="Nishikawa T."/>
            <person name="Kadowaki K."/>
            <person name="Sugiura M."/>
            <person name="Burr B."/>
            <person name="Sasaki T."/>
        </authorList>
    </citation>
    <scope>NUCLEOTIDE SEQUENCE [LARGE SCALE GENOMIC DNA]</scope>
    <source>
        <strain evidence="4">cv. Nipponbare</strain>
    </source>
</reference>
<name>Q6EN60_ORYSJ</name>
<feature type="compositionally biased region" description="Low complexity" evidence="1">
    <location>
        <begin position="14"/>
        <end position="32"/>
    </location>
</feature>
<reference evidence="3" key="2">
    <citation type="submission" date="2004-03" db="EMBL/GenBank/DDBJ databases">
        <title>Oryza sativa nipponbare(GA3) genomic DNA, chromosome 9, PAC clone:P0663H05.</title>
        <authorList>
            <person name="Sasaki T."/>
            <person name="Matsumoto T."/>
            <person name="Katayose Y."/>
        </authorList>
    </citation>
    <scope>NUCLEOTIDE SEQUENCE</scope>
</reference>
<evidence type="ECO:0000256" key="1">
    <source>
        <dbReference type="SAM" id="MobiDB-lite"/>
    </source>
</evidence>
<evidence type="ECO:0000313" key="4">
    <source>
        <dbReference type="Proteomes" id="UP000000763"/>
    </source>
</evidence>
<proteinExistence type="predicted"/>
<gene>
    <name evidence="2" type="ORF">P0453B09.18</name>
    <name evidence="3" type="ORF">P0663H05.34</name>
</gene>
<feature type="region of interest" description="Disordered" evidence="1">
    <location>
        <begin position="252"/>
        <end position="275"/>
    </location>
</feature>
<feature type="region of interest" description="Disordered" evidence="1">
    <location>
        <begin position="13"/>
        <end position="107"/>
    </location>
</feature>
<organism evidence="3 4">
    <name type="scientific">Oryza sativa subsp. japonica</name>
    <name type="common">Rice</name>
    <dbReference type="NCBI Taxonomy" id="39947"/>
    <lineage>
        <taxon>Eukaryota</taxon>
        <taxon>Viridiplantae</taxon>
        <taxon>Streptophyta</taxon>
        <taxon>Embryophyta</taxon>
        <taxon>Tracheophyta</taxon>
        <taxon>Spermatophyta</taxon>
        <taxon>Magnoliopsida</taxon>
        <taxon>Liliopsida</taxon>
        <taxon>Poales</taxon>
        <taxon>Poaceae</taxon>
        <taxon>BOP clade</taxon>
        <taxon>Oryzoideae</taxon>
        <taxon>Oryzeae</taxon>
        <taxon>Oryzinae</taxon>
        <taxon>Oryza</taxon>
        <taxon>Oryza sativa</taxon>
    </lineage>
</organism>
<reference evidence="4" key="4">
    <citation type="journal article" date="2008" name="Nucleic Acids Res.">
        <title>The rice annotation project database (RAP-DB): 2008 update.</title>
        <authorList>
            <consortium name="The rice annotation project (RAP)"/>
        </authorList>
    </citation>
    <scope>GENOME REANNOTATION</scope>
    <source>
        <strain evidence="4">cv. Nipponbare</strain>
    </source>
</reference>
<evidence type="ECO:0000313" key="3">
    <source>
        <dbReference type="EMBL" id="BAD29675.1"/>
    </source>
</evidence>